<proteinExistence type="predicted"/>
<gene>
    <name evidence="1" type="primary">Acey_s0119.g815</name>
    <name evidence="1" type="ORF">Y032_0119g815</name>
</gene>
<evidence type="ECO:0000313" key="2">
    <source>
        <dbReference type="Proteomes" id="UP000024635"/>
    </source>
</evidence>
<comment type="caution">
    <text evidence="1">The sequence shown here is derived from an EMBL/GenBank/DDBJ whole genome shotgun (WGS) entry which is preliminary data.</text>
</comment>
<name>A0A016TB36_9BILA</name>
<protein>
    <submittedName>
        <fullName evidence="1">Uncharacterized protein</fullName>
    </submittedName>
</protein>
<dbReference type="OrthoDB" id="5850821at2759"/>
<sequence>MWILLALVVTTLAEPLTVEELLTTPMPEKAEELKGKKLVDFVNHRQSSFVAEYSPNAMRYFPLNPVDEEDEDPSTEAPIMKANLYHNAEDSTTLPPLPERYVLIAVIGRSAGL</sequence>
<organism evidence="1 2">
    <name type="scientific">Ancylostoma ceylanicum</name>
    <dbReference type="NCBI Taxonomy" id="53326"/>
    <lineage>
        <taxon>Eukaryota</taxon>
        <taxon>Metazoa</taxon>
        <taxon>Ecdysozoa</taxon>
        <taxon>Nematoda</taxon>
        <taxon>Chromadorea</taxon>
        <taxon>Rhabditida</taxon>
        <taxon>Rhabditina</taxon>
        <taxon>Rhabditomorpha</taxon>
        <taxon>Strongyloidea</taxon>
        <taxon>Ancylostomatidae</taxon>
        <taxon>Ancylostomatinae</taxon>
        <taxon>Ancylostoma</taxon>
    </lineage>
</organism>
<evidence type="ECO:0000313" key="1">
    <source>
        <dbReference type="EMBL" id="EYB99877.1"/>
    </source>
</evidence>
<reference evidence="2" key="1">
    <citation type="journal article" date="2015" name="Nat. Genet.">
        <title>The genome and transcriptome of the zoonotic hookworm Ancylostoma ceylanicum identify infection-specific gene families.</title>
        <authorList>
            <person name="Schwarz E.M."/>
            <person name="Hu Y."/>
            <person name="Antoshechkin I."/>
            <person name="Miller M.M."/>
            <person name="Sternberg P.W."/>
            <person name="Aroian R.V."/>
        </authorList>
    </citation>
    <scope>NUCLEOTIDE SEQUENCE</scope>
    <source>
        <strain evidence="2">HY135</strain>
    </source>
</reference>
<dbReference type="AlphaFoldDB" id="A0A016TB36"/>
<dbReference type="EMBL" id="JARK01001455">
    <property type="protein sequence ID" value="EYB99877.1"/>
    <property type="molecule type" value="Genomic_DNA"/>
</dbReference>
<keyword evidence="2" id="KW-1185">Reference proteome</keyword>
<dbReference type="Proteomes" id="UP000024635">
    <property type="component" value="Unassembled WGS sequence"/>
</dbReference>
<accession>A0A016TB36</accession>